<dbReference type="PROSITE" id="PS50871">
    <property type="entry name" value="C1Q"/>
    <property type="match status" value="1"/>
</dbReference>
<sequence length="177" mass="19517">MLSRRFGLSLICLSVEIVVGLNASCISEDLIRTLIATKGSCKNDIKQGNVDKPAFFAFLRSDLTSSGTQVIKFQDVRINVGNHYNPTTGMFTAPRPGIYQISCTIVGFKTSVFWYQITVNGSPYTLGNTSRGDSWNSQTSTVLIDLKKGDRVYVEHRGGSQTVHANTNTYFSGYLLQ</sequence>
<evidence type="ECO:0000256" key="1">
    <source>
        <dbReference type="ARBA" id="ARBA00004613"/>
    </source>
</evidence>
<keyword evidence="3 4" id="KW-0732">Signal</keyword>
<evidence type="ECO:0000256" key="3">
    <source>
        <dbReference type="ARBA" id="ARBA00022729"/>
    </source>
</evidence>
<dbReference type="InterPro" id="IPR001073">
    <property type="entry name" value="C1q_dom"/>
</dbReference>
<dbReference type="GO" id="GO:0005576">
    <property type="term" value="C:extracellular region"/>
    <property type="evidence" value="ECO:0007669"/>
    <property type="project" value="UniProtKB-SubCell"/>
</dbReference>
<keyword evidence="2" id="KW-0964">Secreted</keyword>
<feature type="signal peptide" evidence="4">
    <location>
        <begin position="1"/>
        <end position="23"/>
    </location>
</feature>
<feature type="domain" description="C1q" evidence="5">
    <location>
        <begin position="48"/>
        <end position="177"/>
    </location>
</feature>
<dbReference type="InterPro" id="IPR050822">
    <property type="entry name" value="Cerebellin_Synaptic_Org"/>
</dbReference>
<comment type="subcellular location">
    <subcellularLocation>
        <location evidence="1">Secreted</location>
    </subcellularLocation>
</comment>
<dbReference type="SMART" id="SM00110">
    <property type="entry name" value="C1Q"/>
    <property type="match status" value="1"/>
</dbReference>
<name>F0V467_MYTGA</name>
<organism evidence="6">
    <name type="scientific">Mytilus galloprovincialis</name>
    <name type="common">Mediterranean mussel</name>
    <dbReference type="NCBI Taxonomy" id="29158"/>
    <lineage>
        <taxon>Eukaryota</taxon>
        <taxon>Metazoa</taxon>
        <taxon>Spiralia</taxon>
        <taxon>Lophotrochozoa</taxon>
        <taxon>Mollusca</taxon>
        <taxon>Bivalvia</taxon>
        <taxon>Autobranchia</taxon>
        <taxon>Pteriomorphia</taxon>
        <taxon>Mytilida</taxon>
        <taxon>Mytiloidea</taxon>
        <taxon>Mytilidae</taxon>
        <taxon>Mytilinae</taxon>
        <taxon>Mytilus</taxon>
    </lineage>
</organism>
<proteinExistence type="evidence at transcript level"/>
<reference evidence="6" key="1">
    <citation type="journal article" date="2011" name="Dev. Comp. Immunol.">
        <title>The C1q domain containing proteins of the Mediterranean mussel Mytilus galloprovincialis: A widespread and diverse family of immune-related molecules.</title>
        <authorList>
            <person name="Gerdol M."/>
            <person name="Manfrin C."/>
            <person name="De Moro G."/>
            <person name="Figueras A."/>
            <person name="Novoa B."/>
            <person name="Venier P."/>
            <person name="Pallavicini A."/>
        </authorList>
    </citation>
    <scope>NUCLEOTIDE SEQUENCE</scope>
</reference>
<feature type="chain" id="PRO_5003260651" evidence="4">
    <location>
        <begin position="24"/>
        <end position="177"/>
    </location>
</feature>
<protein>
    <submittedName>
        <fullName evidence="6">Putative C1q domain containing protein MgC1q30</fullName>
    </submittedName>
</protein>
<dbReference type="AlphaFoldDB" id="F0V467"/>
<dbReference type="PRINTS" id="PR00007">
    <property type="entry name" value="COMPLEMNTC1Q"/>
</dbReference>
<dbReference type="SMR" id="F0V467"/>
<evidence type="ECO:0000256" key="4">
    <source>
        <dbReference type="SAM" id="SignalP"/>
    </source>
</evidence>
<dbReference type="Pfam" id="PF00386">
    <property type="entry name" value="C1q"/>
    <property type="match status" value="1"/>
</dbReference>
<dbReference type="InterPro" id="IPR008983">
    <property type="entry name" value="Tumour_necrosis_fac-like_dom"/>
</dbReference>
<dbReference type="PANTHER" id="PTHR22923:SF116">
    <property type="entry name" value="C1Q DOMAIN-CONTAINING PROTEIN"/>
    <property type="match status" value="1"/>
</dbReference>
<evidence type="ECO:0000256" key="2">
    <source>
        <dbReference type="ARBA" id="ARBA00022525"/>
    </source>
</evidence>
<dbReference type="SUPFAM" id="SSF49842">
    <property type="entry name" value="TNF-like"/>
    <property type="match status" value="1"/>
</dbReference>
<dbReference type="PANTHER" id="PTHR22923">
    <property type="entry name" value="CEREBELLIN-RELATED"/>
    <property type="match status" value="1"/>
</dbReference>
<evidence type="ECO:0000259" key="5">
    <source>
        <dbReference type="PROSITE" id="PS50871"/>
    </source>
</evidence>
<gene>
    <name evidence="6" type="primary">MgC1q30</name>
</gene>
<evidence type="ECO:0000313" key="6">
    <source>
        <dbReference type="EMBL" id="CBX41679.1"/>
    </source>
</evidence>
<dbReference type="EMBL" id="FR715609">
    <property type="protein sequence ID" value="CBX41679.1"/>
    <property type="molecule type" value="mRNA"/>
</dbReference>
<accession>F0V467</accession>
<dbReference type="Gene3D" id="2.60.120.40">
    <property type="match status" value="1"/>
</dbReference>